<accession>A0ABW3U465</accession>
<keyword evidence="4" id="KW-0175">Coiled coil</keyword>
<feature type="transmembrane region" description="Helical" evidence="6">
    <location>
        <begin position="199"/>
        <end position="222"/>
    </location>
</feature>
<proteinExistence type="inferred from homology"/>
<evidence type="ECO:0000256" key="1">
    <source>
        <dbReference type="ARBA" id="ARBA00022481"/>
    </source>
</evidence>
<feature type="region of interest" description="Disordered" evidence="5">
    <location>
        <begin position="335"/>
        <end position="362"/>
    </location>
</feature>
<dbReference type="SMART" id="SM00283">
    <property type="entry name" value="MA"/>
    <property type="match status" value="1"/>
</dbReference>
<comment type="caution">
    <text evidence="9">The sequence shown here is derived from an EMBL/GenBank/DDBJ whole genome shotgun (WGS) entry which is preliminary data.</text>
</comment>
<feature type="compositionally biased region" description="Polar residues" evidence="5">
    <location>
        <begin position="353"/>
        <end position="362"/>
    </location>
</feature>
<dbReference type="CDD" id="cd06225">
    <property type="entry name" value="HAMP"/>
    <property type="match status" value="1"/>
</dbReference>
<dbReference type="PANTHER" id="PTHR43531">
    <property type="entry name" value="PROTEIN ICFG"/>
    <property type="match status" value="1"/>
</dbReference>
<gene>
    <name evidence="9" type="ORF">ACFQ2X_02775</name>
</gene>
<evidence type="ECO:0000256" key="2">
    <source>
        <dbReference type="ARBA" id="ARBA00029447"/>
    </source>
</evidence>
<keyword evidence="1" id="KW-0488">Methylation</keyword>
<dbReference type="RefSeq" id="WP_277610908.1">
    <property type="nucleotide sequence ID" value="NZ_CP087715.1"/>
</dbReference>
<evidence type="ECO:0000313" key="9">
    <source>
        <dbReference type="EMBL" id="MFD1215512.1"/>
    </source>
</evidence>
<dbReference type="InterPro" id="IPR003660">
    <property type="entry name" value="HAMP_dom"/>
</dbReference>
<dbReference type="InterPro" id="IPR051310">
    <property type="entry name" value="MCP_chemotaxis"/>
</dbReference>
<name>A0ABW3U465_9GAMM</name>
<dbReference type="Pfam" id="PF00015">
    <property type="entry name" value="MCPsignal"/>
    <property type="match status" value="1"/>
</dbReference>
<sequence>MLKLMRNLNINTVVAGVLLCCTLLMGGLVGLRMATNQVGNDAIQTLHEVNVEVMHDVFRAFSLLNQGMIGLNLAAGELDGGRNLSAGTYLDDVQAALSQARVQFAAVEVTEADQSADPDKPEAEQLRELSIVFTEMLDEVEAEYSILAGEEPDLQRYNERKEDLSVISDDLNVALLALLDHASSESAGIMDDYRDTTAYYGNIGIVVIAGIAIILALIYLMLRNIVVRPLGEAVENLQSIARADLSRPITDHGANEIGKLFNAMQEVQNSLSRIVVQVRTGSSSIYSGSSEIARGNVDLSARTEQQAASLEETATSMEQLTATVKQNADNARQASGLANDASGTATRGGEVMQQVSSKMQGITESSRKVADITGMIDSIAFQTNILALNASVEAARAGEQGRGFAVVAGEVRNLAGNSADAARQIKALIENSVGEVEEGASLVAQAGETMKEVVAAVKRVTDIMDEISAASQEQSSGIEQVSQAVSQMDESTQQNAALVEEASAAAASLEAQAQRLEEAVAIFRLARAAEDEPGYEEQGSAAGKVESVERAPVAATEPKEPASAKKTRPQEPEEHELATAGEDEWEEF</sequence>
<feature type="region of interest" description="Disordered" evidence="5">
    <location>
        <begin position="470"/>
        <end position="489"/>
    </location>
</feature>
<keyword evidence="6" id="KW-0472">Membrane</keyword>
<keyword evidence="6" id="KW-0812">Transmembrane</keyword>
<dbReference type="PROSITE" id="PS50885">
    <property type="entry name" value="HAMP"/>
    <property type="match status" value="1"/>
</dbReference>
<keyword evidence="10" id="KW-1185">Reference proteome</keyword>
<evidence type="ECO:0000313" key="10">
    <source>
        <dbReference type="Proteomes" id="UP001597264"/>
    </source>
</evidence>
<dbReference type="SMART" id="SM00304">
    <property type="entry name" value="HAMP"/>
    <property type="match status" value="1"/>
</dbReference>
<organism evidence="9 10">
    <name type="scientific">Microbulbifer celer</name>
    <dbReference type="NCBI Taxonomy" id="435905"/>
    <lineage>
        <taxon>Bacteria</taxon>
        <taxon>Pseudomonadati</taxon>
        <taxon>Pseudomonadota</taxon>
        <taxon>Gammaproteobacteria</taxon>
        <taxon>Cellvibrionales</taxon>
        <taxon>Microbulbiferaceae</taxon>
        <taxon>Microbulbifer</taxon>
    </lineage>
</organism>
<keyword evidence="3" id="KW-0807">Transducer</keyword>
<keyword evidence="6" id="KW-1133">Transmembrane helix</keyword>
<dbReference type="EMBL" id="JBHTLR010000004">
    <property type="protein sequence ID" value="MFD1215512.1"/>
    <property type="molecule type" value="Genomic_DNA"/>
</dbReference>
<dbReference type="PANTHER" id="PTHR43531:SF14">
    <property type="entry name" value="METHYL-ACCEPTING CHEMOTAXIS PROTEIN I-RELATED"/>
    <property type="match status" value="1"/>
</dbReference>
<evidence type="ECO:0000256" key="4">
    <source>
        <dbReference type="SAM" id="Coils"/>
    </source>
</evidence>
<dbReference type="InterPro" id="IPR004089">
    <property type="entry name" value="MCPsignal_dom"/>
</dbReference>
<dbReference type="CDD" id="cd11386">
    <property type="entry name" value="MCP_signal"/>
    <property type="match status" value="1"/>
</dbReference>
<feature type="coiled-coil region" evidence="4">
    <location>
        <begin position="499"/>
        <end position="526"/>
    </location>
</feature>
<evidence type="ECO:0000256" key="6">
    <source>
        <dbReference type="SAM" id="Phobius"/>
    </source>
</evidence>
<dbReference type="Proteomes" id="UP001597264">
    <property type="component" value="Unassembled WGS sequence"/>
</dbReference>
<dbReference type="Gene3D" id="1.10.287.950">
    <property type="entry name" value="Methyl-accepting chemotaxis protein"/>
    <property type="match status" value="1"/>
</dbReference>
<evidence type="ECO:0000259" key="7">
    <source>
        <dbReference type="PROSITE" id="PS50111"/>
    </source>
</evidence>
<feature type="region of interest" description="Disordered" evidence="5">
    <location>
        <begin position="530"/>
        <end position="588"/>
    </location>
</feature>
<dbReference type="PROSITE" id="PS50111">
    <property type="entry name" value="CHEMOTAXIS_TRANSDUC_2"/>
    <property type="match status" value="1"/>
</dbReference>
<feature type="compositionally biased region" description="Basic and acidic residues" evidence="5">
    <location>
        <begin position="557"/>
        <end position="577"/>
    </location>
</feature>
<dbReference type="SUPFAM" id="SSF58104">
    <property type="entry name" value="Methyl-accepting chemotaxis protein (MCP) signaling domain"/>
    <property type="match status" value="1"/>
</dbReference>
<reference evidence="10" key="1">
    <citation type="journal article" date="2019" name="Int. J. Syst. Evol. Microbiol.">
        <title>The Global Catalogue of Microorganisms (GCM) 10K type strain sequencing project: providing services to taxonomists for standard genome sequencing and annotation.</title>
        <authorList>
            <consortium name="The Broad Institute Genomics Platform"/>
            <consortium name="The Broad Institute Genome Sequencing Center for Infectious Disease"/>
            <person name="Wu L."/>
            <person name="Ma J."/>
        </authorList>
    </citation>
    <scope>NUCLEOTIDE SEQUENCE [LARGE SCALE GENOMIC DNA]</scope>
    <source>
        <strain evidence="10">CCUG 54356</strain>
    </source>
</reference>
<dbReference type="Pfam" id="PF00672">
    <property type="entry name" value="HAMP"/>
    <property type="match status" value="1"/>
</dbReference>
<comment type="similarity">
    <text evidence="2">Belongs to the methyl-accepting chemotaxis (MCP) protein family.</text>
</comment>
<feature type="domain" description="Methyl-accepting transducer" evidence="7">
    <location>
        <begin position="281"/>
        <end position="510"/>
    </location>
</feature>
<feature type="domain" description="HAMP" evidence="8">
    <location>
        <begin position="224"/>
        <end position="276"/>
    </location>
</feature>
<protein>
    <submittedName>
        <fullName evidence="9">Methyl-accepting chemotaxis protein</fullName>
    </submittedName>
</protein>
<evidence type="ECO:0000259" key="8">
    <source>
        <dbReference type="PROSITE" id="PS50885"/>
    </source>
</evidence>
<evidence type="ECO:0000256" key="3">
    <source>
        <dbReference type="PROSITE-ProRule" id="PRU00284"/>
    </source>
</evidence>
<evidence type="ECO:0000256" key="5">
    <source>
        <dbReference type="SAM" id="MobiDB-lite"/>
    </source>
</evidence>